<dbReference type="Proteomes" id="UP001519460">
    <property type="component" value="Unassembled WGS sequence"/>
</dbReference>
<organism evidence="2 3">
    <name type="scientific">Batillaria attramentaria</name>
    <dbReference type="NCBI Taxonomy" id="370345"/>
    <lineage>
        <taxon>Eukaryota</taxon>
        <taxon>Metazoa</taxon>
        <taxon>Spiralia</taxon>
        <taxon>Lophotrochozoa</taxon>
        <taxon>Mollusca</taxon>
        <taxon>Gastropoda</taxon>
        <taxon>Caenogastropoda</taxon>
        <taxon>Sorbeoconcha</taxon>
        <taxon>Cerithioidea</taxon>
        <taxon>Batillariidae</taxon>
        <taxon>Batillaria</taxon>
    </lineage>
</organism>
<evidence type="ECO:0000256" key="1">
    <source>
        <dbReference type="SAM" id="MobiDB-lite"/>
    </source>
</evidence>
<evidence type="ECO:0000313" key="3">
    <source>
        <dbReference type="Proteomes" id="UP001519460"/>
    </source>
</evidence>
<accession>A0ABD0KIW5</accession>
<proteinExistence type="predicted"/>
<protein>
    <recommendedName>
        <fullName evidence="4">Secreted protein</fullName>
    </recommendedName>
</protein>
<dbReference type="EMBL" id="JACVVK020000171">
    <property type="protein sequence ID" value="KAK7486980.1"/>
    <property type="molecule type" value="Genomic_DNA"/>
</dbReference>
<reference evidence="2 3" key="1">
    <citation type="journal article" date="2023" name="Sci. Data">
        <title>Genome assembly of the Korean intertidal mud-creeper Batillaria attramentaria.</title>
        <authorList>
            <person name="Patra A.K."/>
            <person name="Ho P.T."/>
            <person name="Jun S."/>
            <person name="Lee S.J."/>
            <person name="Kim Y."/>
            <person name="Won Y.J."/>
        </authorList>
    </citation>
    <scope>NUCLEOTIDE SEQUENCE [LARGE SCALE GENOMIC DNA]</scope>
    <source>
        <strain evidence="2">Wonlab-2016</strain>
    </source>
</reference>
<gene>
    <name evidence="2" type="ORF">BaRGS_00021796</name>
</gene>
<evidence type="ECO:0008006" key="4">
    <source>
        <dbReference type="Google" id="ProtNLM"/>
    </source>
</evidence>
<keyword evidence="3" id="KW-1185">Reference proteome</keyword>
<comment type="caution">
    <text evidence="2">The sequence shown here is derived from an EMBL/GenBank/DDBJ whole genome shotgun (WGS) entry which is preliminary data.</text>
</comment>
<name>A0ABD0KIW5_9CAEN</name>
<sequence length="77" mass="8286">MIDTTKILYLLVSPLLTGRQPFGRRLGSTDTGAQSAAVPPRAGRSVNTARPGITVPDSWNLALTVRPNRAAELICQR</sequence>
<dbReference type="AlphaFoldDB" id="A0ABD0KIW5"/>
<feature type="region of interest" description="Disordered" evidence="1">
    <location>
        <begin position="22"/>
        <end position="51"/>
    </location>
</feature>
<evidence type="ECO:0000313" key="2">
    <source>
        <dbReference type="EMBL" id="KAK7486980.1"/>
    </source>
</evidence>